<feature type="chain" id="PRO_5012775610" evidence="2">
    <location>
        <begin position="22"/>
        <end position="299"/>
    </location>
</feature>
<dbReference type="Pfam" id="PF13012">
    <property type="entry name" value="MitMem_reg"/>
    <property type="match status" value="1"/>
</dbReference>
<keyword evidence="5" id="KW-1185">Reference proteome</keyword>
<evidence type="ECO:0000256" key="1">
    <source>
        <dbReference type="ARBA" id="ARBA00010893"/>
    </source>
</evidence>
<dbReference type="STRING" id="1198029.A0A1U7LR78"/>
<feature type="signal peptide" evidence="2">
    <location>
        <begin position="1"/>
        <end position="21"/>
    </location>
</feature>
<feature type="domain" description="EIF3F/CSN6-like C-terminal" evidence="3">
    <location>
        <begin position="149"/>
        <end position="253"/>
    </location>
</feature>
<comment type="caution">
    <text evidence="4">The sequence shown here is derived from an EMBL/GenBank/DDBJ whole genome shotgun (WGS) entry which is preliminary data.</text>
</comment>
<dbReference type="Proteomes" id="UP000186594">
    <property type="component" value="Unassembled WGS sequence"/>
</dbReference>
<sequence>MAPTHSSLSVTLHPLALLTLSDLISRSSLNKSSIFGVTLGTQNVRNITMEFAFEVELVPGAGVNLAFLQKRIDQYRQVYPTLEPTGYFLCSTSHSPPLELHNQLSNYLERPPLVVLLHSALPLRFSIFETEVTNTNRFIEVLWNYDTTEAERVTVASLINEGGEEGQVISQLLSSASAIQILQTRIRQFIHFLASPISHCPEYNQINRNLLSLISRLPVTAPTNELSQKERDGEIILFLAQVTKSVQELNEIADKFNTAFAPNQKGKGREIKEMSFGGREGRGAWENATGYMDKMRGLF</sequence>
<organism evidence="4 5">
    <name type="scientific">Neolecta irregularis (strain DAH-3)</name>
    <dbReference type="NCBI Taxonomy" id="1198029"/>
    <lineage>
        <taxon>Eukaryota</taxon>
        <taxon>Fungi</taxon>
        <taxon>Dikarya</taxon>
        <taxon>Ascomycota</taxon>
        <taxon>Taphrinomycotina</taxon>
        <taxon>Neolectales</taxon>
        <taxon>Neolectaceae</taxon>
        <taxon>Neolecta</taxon>
    </lineage>
</organism>
<name>A0A1U7LR78_NEOID</name>
<evidence type="ECO:0000259" key="3">
    <source>
        <dbReference type="Pfam" id="PF13012"/>
    </source>
</evidence>
<protein>
    <submittedName>
        <fullName evidence="4">COP9 signalosome complex subunit 6b</fullName>
    </submittedName>
</protein>
<comment type="similarity">
    <text evidence="1">Belongs to the peptidase M67A family. CSN6 subfamily.</text>
</comment>
<dbReference type="OrthoDB" id="1378at2759"/>
<proteinExistence type="inferred from homology"/>
<evidence type="ECO:0000313" key="5">
    <source>
        <dbReference type="Proteomes" id="UP000186594"/>
    </source>
</evidence>
<dbReference type="EMBL" id="LXFE01000480">
    <property type="protein sequence ID" value="OLL25176.1"/>
    <property type="molecule type" value="Genomic_DNA"/>
</dbReference>
<dbReference type="PANTHER" id="PTHR10540">
    <property type="entry name" value="EUKARYOTIC TRANSLATION INITIATION FACTOR 3 SUBUNIT F-RELATED"/>
    <property type="match status" value="1"/>
</dbReference>
<reference evidence="4 5" key="1">
    <citation type="submission" date="2016-04" db="EMBL/GenBank/DDBJ databases">
        <title>Evolutionary innovation and constraint leading to complex multicellularity in the Ascomycota.</title>
        <authorList>
            <person name="Cisse O."/>
            <person name="Nguyen A."/>
            <person name="Hewitt D.A."/>
            <person name="Jedd G."/>
            <person name="Stajich J.E."/>
        </authorList>
    </citation>
    <scope>NUCLEOTIDE SEQUENCE [LARGE SCALE GENOMIC DNA]</scope>
    <source>
        <strain evidence="4 5">DAH-3</strain>
    </source>
</reference>
<dbReference type="Gene3D" id="3.40.140.10">
    <property type="entry name" value="Cytidine Deaminase, domain 2"/>
    <property type="match status" value="1"/>
</dbReference>
<dbReference type="AlphaFoldDB" id="A0A1U7LR78"/>
<gene>
    <name evidence="4" type="ORF">NEOLI_003212</name>
</gene>
<evidence type="ECO:0000256" key="2">
    <source>
        <dbReference type="SAM" id="SignalP"/>
    </source>
</evidence>
<dbReference type="PANTHER" id="PTHR10540:SF8">
    <property type="entry name" value="COP9 SIGNALOSOME COMPLEX SUBUNIT 6"/>
    <property type="match status" value="1"/>
</dbReference>
<dbReference type="GO" id="GO:0008180">
    <property type="term" value="C:COP9 signalosome"/>
    <property type="evidence" value="ECO:0007669"/>
    <property type="project" value="TreeGrafter"/>
</dbReference>
<dbReference type="InterPro" id="IPR024969">
    <property type="entry name" value="EIF3F/CSN6-like_C"/>
</dbReference>
<keyword evidence="2" id="KW-0732">Signal</keyword>
<accession>A0A1U7LR78</accession>
<evidence type="ECO:0000313" key="4">
    <source>
        <dbReference type="EMBL" id="OLL25176.1"/>
    </source>
</evidence>